<accession>A0ABU2PL99</accession>
<dbReference type="Proteomes" id="UP001183586">
    <property type="component" value="Unassembled WGS sequence"/>
</dbReference>
<reference evidence="2" key="1">
    <citation type="submission" date="2023-07" db="EMBL/GenBank/DDBJ databases">
        <title>30 novel species of actinomycetes from the DSMZ collection.</title>
        <authorList>
            <person name="Nouioui I."/>
        </authorList>
    </citation>
    <scope>NUCLEOTIDE SEQUENCE [LARGE SCALE GENOMIC DNA]</scope>
    <source>
        <strain evidence="2">DSM 41921</strain>
    </source>
</reference>
<organism evidence="1 2">
    <name type="scientific">Streptomyces dubilierae</name>
    <dbReference type="NCBI Taxonomy" id="3075533"/>
    <lineage>
        <taxon>Bacteria</taxon>
        <taxon>Bacillati</taxon>
        <taxon>Actinomycetota</taxon>
        <taxon>Actinomycetes</taxon>
        <taxon>Kitasatosporales</taxon>
        <taxon>Streptomycetaceae</taxon>
        <taxon>Streptomyces</taxon>
    </lineage>
</organism>
<comment type="caution">
    <text evidence="1">The sequence shown here is derived from an EMBL/GenBank/DDBJ whole genome shotgun (WGS) entry which is preliminary data.</text>
</comment>
<dbReference type="EMBL" id="JAVREU010000034">
    <property type="protein sequence ID" value="MDT0392936.1"/>
    <property type="molecule type" value="Genomic_DNA"/>
</dbReference>
<name>A0ABU2PL99_9ACTN</name>
<sequence>MENTRIAEQAGAPLTAAEEEQARYALDDLMSSGPGALQLPWGQFETVLHFFELGWALGVRTGHTAPALANVPLDRETVARAFAIARTLDPQNAGAVLWQKVDYHGSQTSRHGRYWVRAIHALADPFCRTSEVRYDLCEMRGGVPVTVVRNARRVSITPLPEYRWMQ</sequence>
<evidence type="ECO:0000313" key="2">
    <source>
        <dbReference type="Proteomes" id="UP001183586"/>
    </source>
</evidence>
<keyword evidence="2" id="KW-1185">Reference proteome</keyword>
<protein>
    <submittedName>
        <fullName evidence="1">Uncharacterized protein</fullName>
    </submittedName>
</protein>
<dbReference type="RefSeq" id="WP_311689044.1">
    <property type="nucleotide sequence ID" value="NZ_JAVREU010000034.1"/>
</dbReference>
<proteinExistence type="predicted"/>
<evidence type="ECO:0000313" key="1">
    <source>
        <dbReference type="EMBL" id="MDT0392936.1"/>
    </source>
</evidence>
<gene>
    <name evidence="1" type="ORF">RM641_36520</name>
</gene>